<reference evidence="6 7" key="1">
    <citation type="journal article" date="2024" name="BMC Genomics">
        <title>Genome assembly of redclaw crayfish (Cherax quadricarinatus) provides insights into its immune adaptation and hypoxia tolerance.</title>
        <authorList>
            <person name="Liu Z."/>
            <person name="Zheng J."/>
            <person name="Li H."/>
            <person name="Fang K."/>
            <person name="Wang S."/>
            <person name="He J."/>
            <person name="Zhou D."/>
            <person name="Weng S."/>
            <person name="Chi M."/>
            <person name="Gu Z."/>
            <person name="He J."/>
            <person name="Li F."/>
            <person name="Wang M."/>
        </authorList>
    </citation>
    <scope>NUCLEOTIDE SEQUENCE [LARGE SCALE GENOMIC DNA]</scope>
    <source>
        <strain evidence="6">ZL_2023a</strain>
    </source>
</reference>
<dbReference type="InterPro" id="IPR032503">
    <property type="entry name" value="FAO_M"/>
</dbReference>
<dbReference type="EMBL" id="JARKIK010000017">
    <property type="protein sequence ID" value="KAK8746583.1"/>
    <property type="molecule type" value="Genomic_DNA"/>
</dbReference>
<dbReference type="Gene3D" id="3.30.1360.120">
    <property type="entry name" value="Probable tRNA modification gtpase trme, domain 1"/>
    <property type="match status" value="1"/>
</dbReference>
<dbReference type="Gene3D" id="2.40.30.110">
    <property type="entry name" value="Aminomethyltransferase beta-barrel domains"/>
    <property type="match status" value="1"/>
</dbReference>
<dbReference type="PANTHER" id="PTHR13847:SF193">
    <property type="entry name" value="PYRUVATE DEHYDROGENASE PHOSPHATASE REGULATORY SUBUNIT, MITOCHONDRIAL"/>
    <property type="match status" value="1"/>
</dbReference>
<comment type="caution">
    <text evidence="6">The sequence shown here is derived from an EMBL/GenBank/DDBJ whole genome shotgun (WGS) entry which is preliminary data.</text>
</comment>
<evidence type="ECO:0000313" key="6">
    <source>
        <dbReference type="EMBL" id="KAK8746583.1"/>
    </source>
</evidence>
<dbReference type="Pfam" id="PF01571">
    <property type="entry name" value="GCV_T"/>
    <property type="match status" value="1"/>
</dbReference>
<evidence type="ECO:0008006" key="8">
    <source>
        <dbReference type="Google" id="ProtNLM"/>
    </source>
</evidence>
<dbReference type="SUPFAM" id="SSF54373">
    <property type="entry name" value="FAD-linked reductases, C-terminal domain"/>
    <property type="match status" value="1"/>
</dbReference>
<dbReference type="Pfam" id="PF01266">
    <property type="entry name" value="DAO"/>
    <property type="match status" value="1"/>
</dbReference>
<dbReference type="FunFam" id="3.30.70.1400:FF:000003">
    <property type="entry name" value="Pyruvate dehydrogenase phosphatase regulatory subunit"/>
    <property type="match status" value="1"/>
</dbReference>
<dbReference type="Gene3D" id="3.50.50.60">
    <property type="entry name" value="FAD/NAD(P)-binding domain"/>
    <property type="match status" value="1"/>
</dbReference>
<protein>
    <recommendedName>
        <fullName evidence="8">Pyruvate dehydrogenase phosphatase regulatory subunit, mitochondrial</fullName>
    </recommendedName>
</protein>
<dbReference type="Gene3D" id="3.30.9.10">
    <property type="entry name" value="D-Amino Acid Oxidase, subunit A, domain 2"/>
    <property type="match status" value="1"/>
</dbReference>
<feature type="domain" description="Aminomethyltransferase C-terminal" evidence="4">
    <location>
        <begin position="803"/>
        <end position="892"/>
    </location>
</feature>
<dbReference type="InterPro" id="IPR029043">
    <property type="entry name" value="GcvT/YgfZ_C"/>
</dbReference>
<dbReference type="InterPro" id="IPR006222">
    <property type="entry name" value="GCVT_N"/>
</dbReference>
<dbReference type="SUPFAM" id="SSF101790">
    <property type="entry name" value="Aminomethyltransferase beta-barrel domain"/>
    <property type="match status" value="1"/>
</dbReference>
<dbReference type="Proteomes" id="UP001445076">
    <property type="component" value="Unassembled WGS sequence"/>
</dbReference>
<dbReference type="InterPro" id="IPR006076">
    <property type="entry name" value="FAD-dep_OxRdtase"/>
</dbReference>
<dbReference type="AlphaFoldDB" id="A0AAW0Y3D8"/>
<proteinExistence type="inferred from homology"/>
<evidence type="ECO:0000313" key="7">
    <source>
        <dbReference type="Proteomes" id="UP001445076"/>
    </source>
</evidence>
<feature type="domain" description="GCVT N-terminal" evidence="3">
    <location>
        <begin position="487"/>
        <end position="784"/>
    </location>
</feature>
<dbReference type="InterPro" id="IPR036188">
    <property type="entry name" value="FAD/NAD-bd_sf"/>
</dbReference>
<gene>
    <name evidence="6" type="ORF">OTU49_017089</name>
</gene>
<dbReference type="Pfam" id="PF08669">
    <property type="entry name" value="GCV_T_C"/>
    <property type="match status" value="1"/>
</dbReference>
<organism evidence="6 7">
    <name type="scientific">Cherax quadricarinatus</name>
    <name type="common">Australian red claw crayfish</name>
    <dbReference type="NCBI Taxonomy" id="27406"/>
    <lineage>
        <taxon>Eukaryota</taxon>
        <taxon>Metazoa</taxon>
        <taxon>Ecdysozoa</taxon>
        <taxon>Arthropoda</taxon>
        <taxon>Crustacea</taxon>
        <taxon>Multicrustacea</taxon>
        <taxon>Malacostraca</taxon>
        <taxon>Eumalacostraca</taxon>
        <taxon>Eucarida</taxon>
        <taxon>Decapoda</taxon>
        <taxon>Pleocyemata</taxon>
        <taxon>Astacidea</taxon>
        <taxon>Parastacoidea</taxon>
        <taxon>Parastacidae</taxon>
        <taxon>Cherax</taxon>
    </lineage>
</organism>
<evidence type="ECO:0000259" key="4">
    <source>
        <dbReference type="Pfam" id="PF08669"/>
    </source>
</evidence>
<name>A0AAW0Y3D8_CHEQU</name>
<evidence type="ECO:0000259" key="3">
    <source>
        <dbReference type="Pfam" id="PF01571"/>
    </source>
</evidence>
<feature type="domain" description="FAD dependent oxidoreductase central" evidence="5">
    <location>
        <begin position="433"/>
        <end position="484"/>
    </location>
</feature>
<sequence>MLRQYAITGVAAGRRILPEHKVWGSSFYSLYGTTSCLCNKECRFRTNLPYSTKSSTPFPLQSQVVICGAGLVGNSIAYHLTREGWTDVVVLDQNEIGSGTSHTGSGVLGVFKPSAERQIVTYSVNLIKRLQDEGHDLGFKQCGSLNLAQTRERTIALKRRLAYSKPSGLECEWLDRHEIKRRHPLLHTADLEGGVWVPGDAVADPYAVCTTFASLAQSQGALYVEHCTVERIMTDEVPHSQIIPRVTHIVTSQGTIHCEYFVNASGMWARSVGENSSPKVRIPAFPAEHFFLRTIPVTEAQDGLPVVRDYDSHTFCLARNQQFVVGGFERHAKPAFENGIPQKWREALKGDDEHFRPIREAGEHRLPLLKDVEYQALINAPDNFSPDGKWILGETPEIDNYFVAVGMNGNNLQGGGGVGQAIAEWIMYGSLATEMLPFDVRRFIDLHNNRRYLKERTREVVGRHYEILYPGQCEYRLARKLRCSPVYSEQEAQGAVFGTRMGFERPLYFDITHSRTDPPAQMSGGSFKKPVFFDCIREEYQACREGVGIIDLSSFTKIKITSAGLDKYKQFDADETKSAGNQVVEYMQKLCSNDVNMPVGGVIHTGMQNERGGFENDCLLVRKTDNSYLMLAPTTQQTRVMDWLRRHITAEACVSVTDISSMYSVLGIVGPKSREMLSLMCNNDLVLHGHMAKDINIAYASGVTVLSFIHMGEPGYTLIIPAEYTLHIYNQLMKIGHDYGIRNVGMLTMRALRVEKFIPFWAEELDSTTTPYEVGRGYKVKLNKEYFIGKFALMRQSSQGLKKRLVHLTLDDSFDPDEDVWPWGGEPIFRNNLYVGNTTSTAFGFTLNKMVCLGFVRHHEQQNVTPEYILQNASFEIDIAGRRVAAHASLQPPKMPVVRMDGFASYRPKSRGIITQK</sequence>
<evidence type="ECO:0000259" key="2">
    <source>
        <dbReference type="Pfam" id="PF01266"/>
    </source>
</evidence>
<comment type="similarity">
    <text evidence="1">Belongs to the GcvT family.</text>
</comment>
<evidence type="ECO:0000256" key="1">
    <source>
        <dbReference type="ARBA" id="ARBA00008609"/>
    </source>
</evidence>
<accession>A0AAW0Y3D8</accession>
<dbReference type="SUPFAM" id="SSF51905">
    <property type="entry name" value="FAD/NAD(P)-binding domain"/>
    <property type="match status" value="1"/>
</dbReference>
<evidence type="ECO:0000259" key="5">
    <source>
        <dbReference type="Pfam" id="PF16350"/>
    </source>
</evidence>
<dbReference type="InterPro" id="IPR027266">
    <property type="entry name" value="TrmE/GcvT-like"/>
</dbReference>
<dbReference type="SUPFAM" id="SSF103025">
    <property type="entry name" value="Folate-binding domain"/>
    <property type="match status" value="1"/>
</dbReference>
<feature type="domain" description="FAD dependent oxidoreductase" evidence="2">
    <location>
        <begin position="64"/>
        <end position="425"/>
    </location>
</feature>
<dbReference type="PANTHER" id="PTHR13847">
    <property type="entry name" value="SARCOSINE DEHYDROGENASE-RELATED"/>
    <property type="match status" value="1"/>
</dbReference>
<dbReference type="Gene3D" id="3.30.70.1400">
    <property type="entry name" value="Aminomethyltransferase beta-barrel domains"/>
    <property type="match status" value="1"/>
</dbReference>
<dbReference type="GO" id="GO:0005759">
    <property type="term" value="C:mitochondrial matrix"/>
    <property type="evidence" value="ECO:0007669"/>
    <property type="project" value="TreeGrafter"/>
</dbReference>
<keyword evidence="7" id="KW-1185">Reference proteome</keyword>
<dbReference type="Pfam" id="PF16350">
    <property type="entry name" value="FAO_M"/>
    <property type="match status" value="1"/>
</dbReference>
<dbReference type="InterPro" id="IPR013977">
    <property type="entry name" value="GcvT_C"/>
</dbReference>